<gene>
    <name evidence="2" type="ORF">MM239_14030</name>
</gene>
<name>A0ABS9V275_9BACT</name>
<dbReference type="SUPFAM" id="SSF50939">
    <property type="entry name" value="Sialidases"/>
    <property type="match status" value="1"/>
</dbReference>
<keyword evidence="1" id="KW-0732">Signal</keyword>
<evidence type="ECO:0000313" key="2">
    <source>
        <dbReference type="EMBL" id="MCH7410521.1"/>
    </source>
</evidence>
<reference evidence="2" key="1">
    <citation type="submission" date="2022-03" db="EMBL/GenBank/DDBJ databases">
        <title>De novo assembled genomes of Belliella spp. (Cyclobacteriaceae) strains.</title>
        <authorList>
            <person name="Szabo A."/>
            <person name="Korponai K."/>
            <person name="Felfoldi T."/>
        </authorList>
    </citation>
    <scope>NUCLEOTIDE SEQUENCE</scope>
    <source>
        <strain evidence="2">DSM 111904</strain>
    </source>
</reference>
<dbReference type="Proteomes" id="UP001165489">
    <property type="component" value="Unassembled WGS sequence"/>
</dbReference>
<dbReference type="Pfam" id="PF15892">
    <property type="entry name" value="BNR_4"/>
    <property type="match status" value="1"/>
</dbReference>
<comment type="caution">
    <text evidence="2">The sequence shown here is derived from an EMBL/GenBank/DDBJ whole genome shotgun (WGS) entry which is preliminary data.</text>
</comment>
<organism evidence="2 3">
    <name type="scientific">Belliella filtrata</name>
    <dbReference type="NCBI Taxonomy" id="2923435"/>
    <lineage>
        <taxon>Bacteria</taxon>
        <taxon>Pseudomonadati</taxon>
        <taxon>Bacteroidota</taxon>
        <taxon>Cytophagia</taxon>
        <taxon>Cytophagales</taxon>
        <taxon>Cyclobacteriaceae</taxon>
        <taxon>Belliella</taxon>
    </lineage>
</organism>
<feature type="signal peptide" evidence="1">
    <location>
        <begin position="1"/>
        <end position="23"/>
    </location>
</feature>
<sequence length="443" mass="50748">MKCINAFVYLIFWISFQCVNCMAQDHQNDLIKISTIGEGWAGNSVNTVIFRRNALDSKDGLQFAAYYDPDGKVVLAKRNLDEKVWQTETTAFTGNVKDAHNAISIVLDGDGFLHMSWDHHDNQLNYARSIEPYGLEMGDMESLTGSEESHVTYPEFHRLPDGDLIMMYRSGGSGRGNLVINHYDLTTQSWRQIHRNLIDGEAERSAYWQACIDGKGYIHLSWVWRESWDVETNHDMAYAISKDKGHTWENHLGEKYALPIKQNTATYAWRIPQNSNLINQTAITTDKKGKPYIATYWMDSVGNQVTQLQVIYQRGKAWKKVSPNHRSQFFDLAGGGTKRIPISRPQLLVDHKGVMYLIYRDEEFGGKVLLVYGKSKRWKMTALSSEDVGQWEPTLDISRWKDEKELHLFVQKVTQIDGEGLADHKSSPVTVLQIKHLNQIKSN</sequence>
<dbReference type="InterPro" id="IPR036278">
    <property type="entry name" value="Sialidase_sf"/>
</dbReference>
<accession>A0ABS9V275</accession>
<protein>
    <submittedName>
        <fullName evidence="2">BNR repeat-containing protein</fullName>
    </submittedName>
</protein>
<evidence type="ECO:0000256" key="1">
    <source>
        <dbReference type="SAM" id="SignalP"/>
    </source>
</evidence>
<keyword evidence="3" id="KW-1185">Reference proteome</keyword>
<feature type="chain" id="PRO_5045524066" evidence="1">
    <location>
        <begin position="24"/>
        <end position="443"/>
    </location>
</feature>
<proteinExistence type="predicted"/>
<evidence type="ECO:0000313" key="3">
    <source>
        <dbReference type="Proteomes" id="UP001165489"/>
    </source>
</evidence>
<dbReference type="EMBL" id="JAKZGP010000039">
    <property type="protein sequence ID" value="MCH7410521.1"/>
    <property type="molecule type" value="Genomic_DNA"/>
</dbReference>